<proteinExistence type="predicted"/>
<evidence type="ECO:0000313" key="2">
    <source>
        <dbReference type="EMBL" id="MPY34531.1"/>
    </source>
</evidence>
<dbReference type="EMBL" id="VJZD01000117">
    <property type="protein sequence ID" value="MPY34531.1"/>
    <property type="molecule type" value="Genomic_DNA"/>
</dbReference>
<evidence type="ECO:0000313" key="3">
    <source>
        <dbReference type="Proteomes" id="UP000325849"/>
    </source>
</evidence>
<name>A0A5N8VH75_9ACTN</name>
<accession>A0A5N8VH75</accession>
<dbReference type="Proteomes" id="UP000325849">
    <property type="component" value="Unassembled WGS sequence"/>
</dbReference>
<organism evidence="2 3">
    <name type="scientific">Streptomyces adustus</name>
    <dbReference type="NCBI Taxonomy" id="1609272"/>
    <lineage>
        <taxon>Bacteria</taxon>
        <taxon>Bacillati</taxon>
        <taxon>Actinomycetota</taxon>
        <taxon>Actinomycetes</taxon>
        <taxon>Kitasatosporales</taxon>
        <taxon>Streptomycetaceae</taxon>
        <taxon>Streptomyces</taxon>
    </lineage>
</organism>
<keyword evidence="3" id="KW-1185">Reference proteome</keyword>
<sequence>MLLTRGLPARGRRAPRRGWAMDSAAPSRLEPHAIALLRGGPRAAVTVAVLSLHLRGAVGAGRVGTMRTTGPAADRSLPPLTKAVHAALYRPAGLRQLLDRQAVRRALTGLRDELRAAGLLRTFPPGRTRAGRRTLKSLRARHPLPGHGPGLPLEDQLLAVALYGDRALTAVAPRFTREAGLTGRGGTTERDLRQSWGSGGGGDITGCGTA</sequence>
<dbReference type="InterPro" id="IPR026467">
    <property type="entry name" value="Ser/Gly_Cys_C_dom"/>
</dbReference>
<protein>
    <submittedName>
        <fullName evidence="2">TIGR04222 domain-containing membrane protein</fullName>
    </submittedName>
</protein>
<dbReference type="AlphaFoldDB" id="A0A5N8VH75"/>
<evidence type="ECO:0000256" key="1">
    <source>
        <dbReference type="SAM" id="MobiDB-lite"/>
    </source>
</evidence>
<comment type="caution">
    <text evidence="2">The sequence shown here is derived from an EMBL/GenBank/DDBJ whole genome shotgun (WGS) entry which is preliminary data.</text>
</comment>
<dbReference type="NCBIfam" id="TIGR04222">
    <property type="entry name" value="near_uncomplex"/>
    <property type="match status" value="1"/>
</dbReference>
<reference evidence="2 3" key="1">
    <citation type="submission" date="2019-07" db="EMBL/GenBank/DDBJ databases">
        <title>New species of Amycolatopsis and Streptomyces.</title>
        <authorList>
            <person name="Duangmal K."/>
            <person name="Teo W.F.A."/>
            <person name="Lipun K."/>
        </authorList>
    </citation>
    <scope>NUCLEOTIDE SEQUENCE [LARGE SCALE GENOMIC DNA]</scope>
    <source>
        <strain evidence="2 3">NBRC 109810</strain>
    </source>
</reference>
<feature type="compositionally biased region" description="Gly residues" evidence="1">
    <location>
        <begin position="197"/>
        <end position="210"/>
    </location>
</feature>
<gene>
    <name evidence="2" type="ORF">FNH09_25800</name>
</gene>
<feature type="region of interest" description="Disordered" evidence="1">
    <location>
        <begin position="181"/>
        <end position="210"/>
    </location>
</feature>